<protein>
    <submittedName>
        <fullName evidence="1">Uncharacterized protein</fullName>
    </submittedName>
</protein>
<evidence type="ECO:0000313" key="2">
    <source>
        <dbReference type="Proteomes" id="UP000250540"/>
    </source>
</evidence>
<name>A0A2Z4QD43_9CAUD</name>
<evidence type="ECO:0000313" key="1">
    <source>
        <dbReference type="EMBL" id="AWY08017.1"/>
    </source>
</evidence>
<keyword evidence="2" id="KW-1185">Reference proteome</keyword>
<organism evidence="1 2">
    <name type="scientific">Klebsiella phage ZCKP1</name>
    <dbReference type="NCBI Taxonomy" id="2201417"/>
    <lineage>
        <taxon>Viruses</taxon>
        <taxon>Duplodnaviria</taxon>
        <taxon>Heunggongvirae</taxon>
        <taxon>Uroviricota</taxon>
        <taxon>Caudoviricetes</taxon>
        <taxon>Stephanstirmvirinae</taxon>
        <taxon>Phapecoctavirus</taxon>
        <taxon>Phapecoctavirus ZCKP1</taxon>
        <taxon>Klebsiella virus ZCKP1</taxon>
    </lineage>
</organism>
<dbReference type="EMBL" id="MH252123">
    <property type="protein sequence ID" value="AWY08017.1"/>
    <property type="molecule type" value="Genomic_DNA"/>
</dbReference>
<dbReference type="RefSeq" id="YP_009803295.1">
    <property type="nucleotide sequence ID" value="NC_047994.1"/>
</dbReference>
<dbReference type="Proteomes" id="UP000250540">
    <property type="component" value="Segment"/>
</dbReference>
<dbReference type="GeneID" id="54993858"/>
<sequence>MPCPYCGGAGYVMADVGQIYECNPCKTTGYIQIESEEKHYEPKR</sequence>
<proteinExistence type="predicted"/>
<accession>A0A2Z4QD43</accession>
<reference evidence="1 2" key="1">
    <citation type="submission" date="2018-04" db="EMBL/GenBank/DDBJ databases">
        <title>Bacteriophage ZCKP1: a potential treatment for Klebsiella pneumoniae isolated from Egyptian diabetic foot patients.</title>
        <authorList>
            <person name="Taha O.A."/>
            <person name="Connerton P.L."/>
            <person name="Connerton I.F."/>
            <person name="El-Shibiny A."/>
        </authorList>
    </citation>
    <scope>NUCLEOTIDE SEQUENCE [LARGE SCALE GENOMIC DNA]</scope>
</reference>
<dbReference type="KEGG" id="vg:54993858"/>